<organism evidence="1 2">
    <name type="scientific">Dyella acidisoli</name>
    <dbReference type="NCBI Taxonomy" id="1867834"/>
    <lineage>
        <taxon>Bacteria</taxon>
        <taxon>Pseudomonadati</taxon>
        <taxon>Pseudomonadota</taxon>
        <taxon>Gammaproteobacteria</taxon>
        <taxon>Lysobacterales</taxon>
        <taxon>Rhodanobacteraceae</taxon>
        <taxon>Dyella</taxon>
    </lineage>
</organism>
<dbReference type="InterPro" id="IPR021070">
    <property type="entry name" value="Killing_trait_RebB"/>
</dbReference>
<evidence type="ECO:0000313" key="2">
    <source>
        <dbReference type="Proteomes" id="UP001156670"/>
    </source>
</evidence>
<proteinExistence type="predicted"/>
<reference evidence="2" key="1">
    <citation type="journal article" date="2019" name="Int. J. Syst. Evol. Microbiol.">
        <title>The Global Catalogue of Microorganisms (GCM) 10K type strain sequencing project: providing services to taxonomists for standard genome sequencing and annotation.</title>
        <authorList>
            <consortium name="The Broad Institute Genomics Platform"/>
            <consortium name="The Broad Institute Genome Sequencing Center for Infectious Disease"/>
            <person name="Wu L."/>
            <person name="Ma J."/>
        </authorList>
    </citation>
    <scope>NUCLEOTIDE SEQUENCE [LARGE SCALE GENOMIC DNA]</scope>
    <source>
        <strain evidence="2">NBRC 111980</strain>
    </source>
</reference>
<dbReference type="RefSeq" id="WP_284322118.1">
    <property type="nucleotide sequence ID" value="NZ_BSOB01000046.1"/>
</dbReference>
<evidence type="ECO:0008006" key="3">
    <source>
        <dbReference type="Google" id="ProtNLM"/>
    </source>
</evidence>
<evidence type="ECO:0000313" key="1">
    <source>
        <dbReference type="EMBL" id="GLQ94418.1"/>
    </source>
</evidence>
<accession>A0ABQ5XTX9</accession>
<keyword evidence="2" id="KW-1185">Reference proteome</keyword>
<protein>
    <recommendedName>
        <fullName evidence="3">RebB like protein</fullName>
    </recommendedName>
</protein>
<dbReference type="Pfam" id="PF11747">
    <property type="entry name" value="RebB"/>
    <property type="match status" value="1"/>
</dbReference>
<comment type="caution">
    <text evidence="1">The sequence shown here is derived from an EMBL/GenBank/DDBJ whole genome shotgun (WGS) entry which is preliminary data.</text>
</comment>
<gene>
    <name evidence="1" type="ORF">GCM10007901_33700</name>
</gene>
<dbReference type="EMBL" id="BSOB01000046">
    <property type="protein sequence ID" value="GLQ94418.1"/>
    <property type="molecule type" value="Genomic_DNA"/>
</dbReference>
<name>A0ABQ5XTX9_9GAMM</name>
<dbReference type="Proteomes" id="UP001156670">
    <property type="component" value="Unassembled WGS sequence"/>
</dbReference>
<sequence>MAFPTAVNDQITDSVTQSNVKVIGEAPSVALSSLYQSLAHAAGIAAENLVVQQQNANSLALAVVTRCAETLLGTNSQVQG</sequence>